<accession>L1JG70</accession>
<dbReference type="InterPro" id="IPR015915">
    <property type="entry name" value="Kelch-typ_b-propeller"/>
</dbReference>
<keyword evidence="3" id="KW-1185">Reference proteome</keyword>
<reference evidence="3" key="2">
    <citation type="submission" date="2012-11" db="EMBL/GenBank/DDBJ databases">
        <authorList>
            <person name="Kuo A."/>
            <person name="Curtis B.A."/>
            <person name="Tanifuji G."/>
            <person name="Burki F."/>
            <person name="Gruber A."/>
            <person name="Irimia M."/>
            <person name="Maruyama S."/>
            <person name="Arias M.C."/>
            <person name="Ball S.G."/>
            <person name="Gile G.H."/>
            <person name="Hirakawa Y."/>
            <person name="Hopkins J.F."/>
            <person name="Rensing S.A."/>
            <person name="Schmutz J."/>
            <person name="Symeonidi A."/>
            <person name="Elias M."/>
            <person name="Eveleigh R.J."/>
            <person name="Herman E.K."/>
            <person name="Klute M.J."/>
            <person name="Nakayama T."/>
            <person name="Obornik M."/>
            <person name="Reyes-Prieto A."/>
            <person name="Armbrust E.V."/>
            <person name="Aves S.J."/>
            <person name="Beiko R.G."/>
            <person name="Coutinho P."/>
            <person name="Dacks J.B."/>
            <person name="Durnford D.G."/>
            <person name="Fast N.M."/>
            <person name="Green B.R."/>
            <person name="Grisdale C."/>
            <person name="Hempe F."/>
            <person name="Henrissat B."/>
            <person name="Hoppner M.P."/>
            <person name="Ishida K.-I."/>
            <person name="Kim E."/>
            <person name="Koreny L."/>
            <person name="Kroth P.G."/>
            <person name="Liu Y."/>
            <person name="Malik S.-B."/>
            <person name="Maier U.G."/>
            <person name="McRose D."/>
            <person name="Mock T."/>
            <person name="Neilson J.A."/>
            <person name="Onodera N.T."/>
            <person name="Poole A.M."/>
            <person name="Pritham E.J."/>
            <person name="Richards T.A."/>
            <person name="Rocap G."/>
            <person name="Roy S.W."/>
            <person name="Sarai C."/>
            <person name="Schaack S."/>
            <person name="Shirato S."/>
            <person name="Slamovits C.H."/>
            <person name="Spencer D.F."/>
            <person name="Suzuki S."/>
            <person name="Worden A.Z."/>
            <person name="Zauner S."/>
            <person name="Barry K."/>
            <person name="Bell C."/>
            <person name="Bharti A.K."/>
            <person name="Crow J.A."/>
            <person name="Grimwood J."/>
            <person name="Kramer R."/>
            <person name="Lindquist E."/>
            <person name="Lucas S."/>
            <person name="Salamov A."/>
            <person name="McFadden G.I."/>
            <person name="Lane C.E."/>
            <person name="Keeling P.J."/>
            <person name="Gray M.W."/>
            <person name="Grigoriev I.V."/>
            <person name="Archibald J.M."/>
        </authorList>
    </citation>
    <scope>NUCLEOTIDE SEQUENCE</scope>
    <source>
        <strain evidence="3">CCMP2712</strain>
    </source>
</reference>
<organism evidence="1">
    <name type="scientific">Guillardia theta (strain CCMP2712)</name>
    <name type="common">Cryptophyte</name>
    <dbReference type="NCBI Taxonomy" id="905079"/>
    <lineage>
        <taxon>Eukaryota</taxon>
        <taxon>Cryptophyceae</taxon>
        <taxon>Pyrenomonadales</taxon>
        <taxon>Geminigeraceae</taxon>
        <taxon>Guillardia</taxon>
    </lineage>
</organism>
<dbReference type="KEGG" id="gtt:GUITHDRAFT_69534"/>
<dbReference type="HOGENOM" id="CLU_2419808_0_0_1"/>
<dbReference type="GeneID" id="17304063"/>
<sequence length="92" mass="10357">PQARNCHTATMVGDKMLVFGGFGGSKWFEELWVFDTPSIEWHKPELQSSAMEGTAHTANIVGSKMYIFGGNNGSYRMNDFYSLDTQVLTMRQ</sequence>
<dbReference type="EMBL" id="JH992990">
    <property type="protein sequence ID" value="EKX47297.1"/>
    <property type="molecule type" value="Genomic_DNA"/>
</dbReference>
<dbReference type="Pfam" id="PF24681">
    <property type="entry name" value="Kelch_KLHDC2_KLHL20_DRC7"/>
    <property type="match status" value="1"/>
</dbReference>
<dbReference type="AlphaFoldDB" id="L1JG70"/>
<dbReference type="SUPFAM" id="SSF117281">
    <property type="entry name" value="Kelch motif"/>
    <property type="match status" value="1"/>
</dbReference>
<name>L1JG70_GUITC</name>
<evidence type="ECO:0000313" key="2">
    <source>
        <dbReference type="EnsemblProtists" id="EKX47297"/>
    </source>
</evidence>
<evidence type="ECO:0000313" key="1">
    <source>
        <dbReference type="EMBL" id="EKX47297.1"/>
    </source>
</evidence>
<dbReference type="PaxDb" id="55529-EKX47297"/>
<reference evidence="2" key="3">
    <citation type="submission" date="2015-06" db="UniProtKB">
        <authorList>
            <consortium name="EnsemblProtists"/>
        </authorList>
    </citation>
    <scope>IDENTIFICATION</scope>
</reference>
<reference evidence="1 3" key="1">
    <citation type="journal article" date="2012" name="Nature">
        <title>Algal genomes reveal evolutionary mosaicism and the fate of nucleomorphs.</title>
        <authorList>
            <consortium name="DOE Joint Genome Institute"/>
            <person name="Curtis B.A."/>
            <person name="Tanifuji G."/>
            <person name="Burki F."/>
            <person name="Gruber A."/>
            <person name="Irimia M."/>
            <person name="Maruyama S."/>
            <person name="Arias M.C."/>
            <person name="Ball S.G."/>
            <person name="Gile G.H."/>
            <person name="Hirakawa Y."/>
            <person name="Hopkins J.F."/>
            <person name="Kuo A."/>
            <person name="Rensing S.A."/>
            <person name="Schmutz J."/>
            <person name="Symeonidi A."/>
            <person name="Elias M."/>
            <person name="Eveleigh R.J."/>
            <person name="Herman E.K."/>
            <person name="Klute M.J."/>
            <person name="Nakayama T."/>
            <person name="Obornik M."/>
            <person name="Reyes-Prieto A."/>
            <person name="Armbrust E.V."/>
            <person name="Aves S.J."/>
            <person name="Beiko R.G."/>
            <person name="Coutinho P."/>
            <person name="Dacks J.B."/>
            <person name="Durnford D.G."/>
            <person name="Fast N.M."/>
            <person name="Green B.R."/>
            <person name="Grisdale C.J."/>
            <person name="Hempel F."/>
            <person name="Henrissat B."/>
            <person name="Hoppner M.P."/>
            <person name="Ishida K."/>
            <person name="Kim E."/>
            <person name="Koreny L."/>
            <person name="Kroth P.G."/>
            <person name="Liu Y."/>
            <person name="Malik S.B."/>
            <person name="Maier U.G."/>
            <person name="McRose D."/>
            <person name="Mock T."/>
            <person name="Neilson J.A."/>
            <person name="Onodera N.T."/>
            <person name="Poole A.M."/>
            <person name="Pritham E.J."/>
            <person name="Richards T.A."/>
            <person name="Rocap G."/>
            <person name="Roy S.W."/>
            <person name="Sarai C."/>
            <person name="Schaack S."/>
            <person name="Shirato S."/>
            <person name="Slamovits C.H."/>
            <person name="Spencer D.F."/>
            <person name="Suzuki S."/>
            <person name="Worden A.Z."/>
            <person name="Zauner S."/>
            <person name="Barry K."/>
            <person name="Bell C."/>
            <person name="Bharti A.K."/>
            <person name="Crow J.A."/>
            <person name="Grimwood J."/>
            <person name="Kramer R."/>
            <person name="Lindquist E."/>
            <person name="Lucas S."/>
            <person name="Salamov A."/>
            <person name="McFadden G.I."/>
            <person name="Lane C.E."/>
            <person name="Keeling P.J."/>
            <person name="Gray M.W."/>
            <person name="Grigoriev I.V."/>
            <person name="Archibald J.M."/>
        </authorList>
    </citation>
    <scope>NUCLEOTIDE SEQUENCE</scope>
    <source>
        <strain evidence="1 3">CCMP2712</strain>
    </source>
</reference>
<dbReference type="Gene3D" id="2.120.10.80">
    <property type="entry name" value="Kelch-type beta propeller"/>
    <property type="match status" value="1"/>
</dbReference>
<protein>
    <submittedName>
        <fullName evidence="1 2">Uncharacterized protein</fullName>
    </submittedName>
</protein>
<dbReference type="EnsemblProtists" id="EKX47297">
    <property type="protein sequence ID" value="EKX47297"/>
    <property type="gene ID" value="GUITHDRAFT_69534"/>
</dbReference>
<dbReference type="eggNOG" id="KOG0379">
    <property type="taxonomic scope" value="Eukaryota"/>
</dbReference>
<dbReference type="Proteomes" id="UP000011087">
    <property type="component" value="Unassembled WGS sequence"/>
</dbReference>
<dbReference type="OrthoDB" id="13374at2759"/>
<feature type="non-terminal residue" evidence="1">
    <location>
        <position position="1"/>
    </location>
</feature>
<proteinExistence type="predicted"/>
<evidence type="ECO:0000313" key="3">
    <source>
        <dbReference type="Proteomes" id="UP000011087"/>
    </source>
</evidence>
<gene>
    <name evidence="1" type="ORF">GUITHDRAFT_69534</name>
</gene>
<dbReference type="PANTHER" id="PTHR23244">
    <property type="entry name" value="KELCH REPEAT DOMAIN"/>
    <property type="match status" value="1"/>
</dbReference>
<dbReference type="OMA" id="MAFRINI"/>
<dbReference type="RefSeq" id="XP_005834277.1">
    <property type="nucleotide sequence ID" value="XM_005834220.1"/>
</dbReference>